<dbReference type="PROSITE" id="PS00941">
    <property type="entry name" value="CARBOXYLESTERASE_B_2"/>
    <property type="match status" value="1"/>
</dbReference>
<gene>
    <name evidence="7" type="ORF">ODALV1_LOCUS20279</name>
</gene>
<organism evidence="7 8">
    <name type="scientific">Orchesella dallaii</name>
    <dbReference type="NCBI Taxonomy" id="48710"/>
    <lineage>
        <taxon>Eukaryota</taxon>
        <taxon>Metazoa</taxon>
        <taxon>Ecdysozoa</taxon>
        <taxon>Arthropoda</taxon>
        <taxon>Hexapoda</taxon>
        <taxon>Collembola</taxon>
        <taxon>Entomobryomorpha</taxon>
        <taxon>Entomobryoidea</taxon>
        <taxon>Orchesellidae</taxon>
        <taxon>Orchesellinae</taxon>
        <taxon>Orchesella</taxon>
    </lineage>
</organism>
<dbReference type="EMBL" id="CAXLJM020000068">
    <property type="protein sequence ID" value="CAL8123706.1"/>
    <property type="molecule type" value="Genomic_DNA"/>
</dbReference>
<dbReference type="Pfam" id="PF00135">
    <property type="entry name" value="COesterase"/>
    <property type="match status" value="1"/>
</dbReference>
<evidence type="ECO:0000256" key="3">
    <source>
        <dbReference type="ARBA" id="ARBA00022801"/>
    </source>
</evidence>
<evidence type="ECO:0000256" key="4">
    <source>
        <dbReference type="ARBA" id="ARBA00023180"/>
    </source>
</evidence>
<keyword evidence="4" id="KW-0325">Glycoprotein</keyword>
<feature type="chain" id="PRO_5045011423" description="Carboxylic ester hydrolase" evidence="5">
    <location>
        <begin position="20"/>
        <end position="547"/>
    </location>
</feature>
<dbReference type="InterPro" id="IPR019819">
    <property type="entry name" value="Carboxylesterase_B_CS"/>
</dbReference>
<dbReference type="InterPro" id="IPR029058">
    <property type="entry name" value="AB_hydrolase_fold"/>
</dbReference>
<evidence type="ECO:0000313" key="7">
    <source>
        <dbReference type="EMBL" id="CAL8123706.1"/>
    </source>
</evidence>
<evidence type="ECO:0000259" key="6">
    <source>
        <dbReference type="Pfam" id="PF00135"/>
    </source>
</evidence>
<comment type="similarity">
    <text evidence="1 5">Belongs to the type-B carboxylesterase/lipase family.</text>
</comment>
<dbReference type="EC" id="3.1.1.-" evidence="5"/>
<dbReference type="PANTHER" id="PTHR11559">
    <property type="entry name" value="CARBOXYLESTERASE"/>
    <property type="match status" value="1"/>
</dbReference>
<evidence type="ECO:0000256" key="5">
    <source>
        <dbReference type="RuleBase" id="RU361235"/>
    </source>
</evidence>
<proteinExistence type="inferred from homology"/>
<keyword evidence="2" id="KW-0719">Serine esterase</keyword>
<accession>A0ABP1R987</accession>
<feature type="signal peptide" evidence="5">
    <location>
        <begin position="1"/>
        <end position="19"/>
    </location>
</feature>
<keyword evidence="8" id="KW-1185">Reference proteome</keyword>
<evidence type="ECO:0000313" key="8">
    <source>
        <dbReference type="Proteomes" id="UP001642540"/>
    </source>
</evidence>
<dbReference type="Proteomes" id="UP001642540">
    <property type="component" value="Unassembled WGS sequence"/>
</dbReference>
<dbReference type="SUPFAM" id="SSF53474">
    <property type="entry name" value="alpha/beta-Hydrolases"/>
    <property type="match status" value="1"/>
</dbReference>
<evidence type="ECO:0000256" key="2">
    <source>
        <dbReference type="ARBA" id="ARBA00022487"/>
    </source>
</evidence>
<dbReference type="Gene3D" id="3.40.50.1820">
    <property type="entry name" value="alpha/beta hydrolase"/>
    <property type="match status" value="1"/>
</dbReference>
<dbReference type="PROSITE" id="PS00122">
    <property type="entry name" value="CARBOXYLESTERASE_B_1"/>
    <property type="match status" value="1"/>
</dbReference>
<protein>
    <recommendedName>
        <fullName evidence="5">Carboxylic ester hydrolase</fullName>
        <ecNumber evidence="5">3.1.1.-</ecNumber>
    </recommendedName>
</protein>
<sequence>MNFPFIFSLLLAFFGVVAGQVVNTTLGAVQGFTSTSRNGRNFSTFLGIPYATTNRRFEAPEPAEGWGWTVKNASSYGNICPQFSYSATNSTGDEDCLTVNVFTPVNSTSTGVLLPVLVYIHGGYFMVLSGSNYAPRYFMDHNVVMVTFNYRLGAFGFLSTQDENAPGNAGMKDQVLALKWVQNNIAYFGGDPSRVTIYGESAGAAAVQYHLLSPMSQGLFSAAISGSGTAFKVLSLQLEPLQTAQKLAEEVGCGTTIGNNTEMIECLSSVDASVIAAQSYEFLEIVKDPLRIYCPSIEINRTSSEAFLTRHPYEMLTEGLQKPVPWMVGVNSAEGLIVTSGIYASEEWTQEMNLNWNNLAPQFLVYSDNNTNLTNSINEIYLNMSISDNIDFKTDLQGFTNIFTDRLYIHASLEAVKIQGTIAPVLLYYNDYTTESNYLGIGTSHGEELALLFSPPDFSLPIIEGHPDYEQSKIMVDLWAQFVIDPYNVKFGDTLWRPVDPAESQLTCLNLRNPSKGDQGVGILPDEIVERIEFWNSNSVPPYQVSY</sequence>
<keyword evidence="3 5" id="KW-0378">Hydrolase</keyword>
<dbReference type="InterPro" id="IPR019826">
    <property type="entry name" value="Carboxylesterase_B_AS"/>
</dbReference>
<name>A0ABP1R987_9HEXA</name>
<comment type="caution">
    <text evidence="7">The sequence shown here is derived from an EMBL/GenBank/DDBJ whole genome shotgun (WGS) entry which is preliminary data.</text>
</comment>
<keyword evidence="5" id="KW-0732">Signal</keyword>
<reference evidence="7 8" key="1">
    <citation type="submission" date="2024-08" db="EMBL/GenBank/DDBJ databases">
        <authorList>
            <person name="Cucini C."/>
            <person name="Frati F."/>
        </authorList>
    </citation>
    <scope>NUCLEOTIDE SEQUENCE [LARGE SCALE GENOMIC DNA]</scope>
</reference>
<feature type="domain" description="Carboxylesterase type B" evidence="6">
    <location>
        <begin position="20"/>
        <end position="512"/>
    </location>
</feature>
<dbReference type="InterPro" id="IPR050309">
    <property type="entry name" value="Type-B_Carboxylest/Lipase"/>
</dbReference>
<dbReference type="InterPro" id="IPR002018">
    <property type="entry name" value="CarbesteraseB"/>
</dbReference>
<evidence type="ECO:0000256" key="1">
    <source>
        <dbReference type="ARBA" id="ARBA00005964"/>
    </source>
</evidence>